<dbReference type="RefSeq" id="WP_377305462.1">
    <property type="nucleotide sequence ID" value="NZ_JBHSMK010000006.1"/>
</dbReference>
<keyword evidence="1" id="KW-1133">Transmembrane helix</keyword>
<organism evidence="2 3">
    <name type="scientific">Rhodanobacter umsongensis</name>
    <dbReference type="NCBI Taxonomy" id="633153"/>
    <lineage>
        <taxon>Bacteria</taxon>
        <taxon>Pseudomonadati</taxon>
        <taxon>Pseudomonadota</taxon>
        <taxon>Gammaproteobacteria</taxon>
        <taxon>Lysobacterales</taxon>
        <taxon>Rhodanobacteraceae</taxon>
        <taxon>Rhodanobacter</taxon>
    </lineage>
</organism>
<feature type="transmembrane region" description="Helical" evidence="1">
    <location>
        <begin position="12"/>
        <end position="33"/>
    </location>
</feature>
<evidence type="ECO:0000256" key="1">
    <source>
        <dbReference type="SAM" id="Phobius"/>
    </source>
</evidence>
<name>A0ABW0JP95_9GAMM</name>
<protein>
    <submittedName>
        <fullName evidence="2">Uncharacterized protein</fullName>
    </submittedName>
</protein>
<feature type="transmembrane region" description="Helical" evidence="1">
    <location>
        <begin position="53"/>
        <end position="80"/>
    </location>
</feature>
<keyword evidence="3" id="KW-1185">Reference proteome</keyword>
<evidence type="ECO:0000313" key="3">
    <source>
        <dbReference type="Proteomes" id="UP001596013"/>
    </source>
</evidence>
<keyword evidence="1" id="KW-0812">Transmembrane</keyword>
<dbReference type="Proteomes" id="UP001596013">
    <property type="component" value="Unassembled WGS sequence"/>
</dbReference>
<dbReference type="EMBL" id="JBHSMK010000006">
    <property type="protein sequence ID" value="MFC5437225.1"/>
    <property type="molecule type" value="Genomic_DNA"/>
</dbReference>
<proteinExistence type="predicted"/>
<gene>
    <name evidence="2" type="ORF">ACFPME_11700</name>
</gene>
<sequence>MRIPTQLRQTLIGTTVVGALFGVLCALGSFAFYSEYGPRIAGAPHDAWANTFHALGTFFWVTVGIVVAFGLLPSAILYALTRLSRKASNPSSKRTREKPRAA</sequence>
<keyword evidence="1" id="KW-0472">Membrane</keyword>
<comment type="caution">
    <text evidence="2">The sequence shown here is derived from an EMBL/GenBank/DDBJ whole genome shotgun (WGS) entry which is preliminary data.</text>
</comment>
<reference evidence="3" key="1">
    <citation type="journal article" date="2019" name="Int. J. Syst. Evol. Microbiol.">
        <title>The Global Catalogue of Microorganisms (GCM) 10K type strain sequencing project: providing services to taxonomists for standard genome sequencing and annotation.</title>
        <authorList>
            <consortium name="The Broad Institute Genomics Platform"/>
            <consortium name="The Broad Institute Genome Sequencing Center for Infectious Disease"/>
            <person name="Wu L."/>
            <person name="Ma J."/>
        </authorList>
    </citation>
    <scope>NUCLEOTIDE SEQUENCE [LARGE SCALE GENOMIC DNA]</scope>
    <source>
        <strain evidence="3">JCM 17130</strain>
    </source>
</reference>
<evidence type="ECO:0000313" key="2">
    <source>
        <dbReference type="EMBL" id="MFC5437225.1"/>
    </source>
</evidence>
<accession>A0ABW0JP95</accession>